<gene>
    <name evidence="5" type="ORF">GXN74_01145</name>
</gene>
<sequence>MIKNYVIDTNVMVHDPSFMYNFSDNHVVIPLICLEELDNLKRKEGLVGFSARKVAKELKRVMETGDICEGIPLDNGGTLRVEQNFLDTSVLPNGADVHKTDSRIIAVVKNMQAAFPDIPTILVTKDLYMNIKASSLGITVQDYKNDQIENEAIYKGYREEEMSSEEMNAIFEDGLPLPESVEGTVYPNEFFHIKSTDRVGHEVLARYDGKRIVPLRHANDVAWGLTPLNREQKMAFELLMNPDIHFCTIIGGAGSGKTILATATALENVIESNQYRKIVFVRPVVAAGNDIGYLPGDEREKLRPWMGSFYDAIENLTDLKESNREAYKDTVVKDRRNFGKPAFTVEDFIEQYRQRGIIETKTFTYMRGRTFTNSLIIVDEAQEMTPHIAKLMLTRAGQESKFVFLGDPSDNQIDNHYVDAKSNGLIYTVEKMKPFDITGHVTLKRVERSPLAEIAERSM</sequence>
<evidence type="ECO:0000256" key="3">
    <source>
        <dbReference type="ARBA" id="ARBA00046345"/>
    </source>
</evidence>
<evidence type="ECO:0000313" key="6">
    <source>
        <dbReference type="Proteomes" id="UP000461585"/>
    </source>
</evidence>
<evidence type="ECO:0000256" key="1">
    <source>
        <dbReference type="ARBA" id="ARBA00022741"/>
    </source>
</evidence>
<dbReference type="AlphaFoldDB" id="A0A7X5HTF9"/>
<keyword evidence="2" id="KW-0067">ATP-binding</keyword>
<dbReference type="InterPro" id="IPR029060">
    <property type="entry name" value="PIN-like_dom_sf"/>
</dbReference>
<keyword evidence="6" id="KW-1185">Reference proteome</keyword>
<dbReference type="InterPro" id="IPR002716">
    <property type="entry name" value="PIN_dom"/>
</dbReference>
<dbReference type="Proteomes" id="UP000461585">
    <property type="component" value="Unassembled WGS sequence"/>
</dbReference>
<proteinExistence type="inferred from homology"/>
<dbReference type="GO" id="GO:0005524">
    <property type="term" value="F:ATP binding"/>
    <property type="evidence" value="ECO:0007669"/>
    <property type="project" value="UniProtKB-KW"/>
</dbReference>
<dbReference type="RefSeq" id="WP_162369084.1">
    <property type="nucleotide sequence ID" value="NZ_JAAEEH010000002.1"/>
</dbReference>
<evidence type="ECO:0000313" key="5">
    <source>
        <dbReference type="EMBL" id="NDL66353.1"/>
    </source>
</evidence>
<dbReference type="EMBL" id="JAAEEH010000002">
    <property type="protein sequence ID" value="NDL66353.1"/>
    <property type="molecule type" value="Genomic_DNA"/>
</dbReference>
<dbReference type="SUPFAM" id="SSF88723">
    <property type="entry name" value="PIN domain-like"/>
    <property type="match status" value="1"/>
</dbReference>
<evidence type="ECO:0000256" key="2">
    <source>
        <dbReference type="ARBA" id="ARBA00022840"/>
    </source>
</evidence>
<dbReference type="Gene3D" id="3.40.50.300">
    <property type="entry name" value="P-loop containing nucleotide triphosphate hydrolases"/>
    <property type="match status" value="1"/>
</dbReference>
<comment type="similarity">
    <text evidence="3">In the N-terminal section; belongs to the PINc/VapC protein family.</text>
</comment>
<dbReference type="CDD" id="cd09883">
    <property type="entry name" value="PIN_VapC_PhoHL-ATPase"/>
    <property type="match status" value="1"/>
</dbReference>
<protein>
    <submittedName>
        <fullName evidence="5">PhoH family protein</fullName>
    </submittedName>
</protein>
<evidence type="ECO:0000259" key="4">
    <source>
        <dbReference type="SMART" id="SM00670"/>
    </source>
</evidence>
<keyword evidence="1" id="KW-0547">Nucleotide-binding</keyword>
<dbReference type="InterPro" id="IPR003714">
    <property type="entry name" value="PhoH"/>
</dbReference>
<dbReference type="SMART" id="SM00670">
    <property type="entry name" value="PINc"/>
    <property type="match status" value="1"/>
</dbReference>
<comment type="caution">
    <text evidence="5">The sequence shown here is derived from an EMBL/GenBank/DDBJ whole genome shotgun (WGS) entry which is preliminary data.</text>
</comment>
<accession>A0A7X5HTF9</accession>
<dbReference type="InterPro" id="IPR051451">
    <property type="entry name" value="PhoH2-like"/>
</dbReference>
<dbReference type="PANTHER" id="PTHR30473:SF2">
    <property type="entry name" value="PIN DOMAIN-CONTAINING PROTEIN"/>
    <property type="match status" value="1"/>
</dbReference>
<dbReference type="Gene3D" id="3.40.50.1010">
    <property type="entry name" value="5'-nuclease"/>
    <property type="match status" value="1"/>
</dbReference>
<dbReference type="Pfam" id="PF02562">
    <property type="entry name" value="PhoH"/>
    <property type="match status" value="1"/>
</dbReference>
<organism evidence="5 6">
    <name type="scientific">Anaerotalea alkaliphila</name>
    <dbReference type="NCBI Taxonomy" id="2662126"/>
    <lineage>
        <taxon>Bacteria</taxon>
        <taxon>Bacillati</taxon>
        <taxon>Bacillota</taxon>
        <taxon>Clostridia</taxon>
        <taxon>Eubacteriales</taxon>
        <taxon>Anaerotalea</taxon>
    </lineage>
</organism>
<dbReference type="InterPro" id="IPR027417">
    <property type="entry name" value="P-loop_NTPase"/>
</dbReference>
<feature type="domain" description="PIN" evidence="4">
    <location>
        <begin position="3"/>
        <end position="131"/>
    </location>
</feature>
<dbReference type="SUPFAM" id="SSF52540">
    <property type="entry name" value="P-loop containing nucleoside triphosphate hydrolases"/>
    <property type="match status" value="1"/>
</dbReference>
<name>A0A7X5HTF9_9FIRM</name>
<dbReference type="PANTHER" id="PTHR30473">
    <property type="entry name" value="PROTEIN PHOH"/>
    <property type="match status" value="1"/>
</dbReference>
<dbReference type="Pfam" id="PF13638">
    <property type="entry name" value="PIN_4"/>
    <property type="match status" value="1"/>
</dbReference>
<reference evidence="5 6" key="1">
    <citation type="submission" date="2020-01" db="EMBL/GenBank/DDBJ databases">
        <title>Anaeroalcalibacter tamaniensis gen. nov., sp. nov., moderately halophilic strictly anaerobic fermenter bacterium from mud volcano of Taman peninsula.</title>
        <authorList>
            <person name="Frolova A."/>
            <person name="Merkel A.Y."/>
            <person name="Slobodkin A.I."/>
        </authorList>
    </citation>
    <scope>NUCLEOTIDE SEQUENCE [LARGE SCALE GENOMIC DNA]</scope>
    <source>
        <strain evidence="5 6">F-3ap</strain>
    </source>
</reference>
<dbReference type="GO" id="GO:0005829">
    <property type="term" value="C:cytosol"/>
    <property type="evidence" value="ECO:0007669"/>
    <property type="project" value="TreeGrafter"/>
</dbReference>